<evidence type="ECO:0000256" key="1">
    <source>
        <dbReference type="ARBA" id="ARBA00004196"/>
    </source>
</evidence>
<dbReference type="CDD" id="cd01140">
    <property type="entry name" value="FatB"/>
    <property type="match status" value="1"/>
</dbReference>
<keyword evidence="4" id="KW-0410">Iron transport</keyword>
<dbReference type="Proteomes" id="UP000183812">
    <property type="component" value="Unassembled WGS sequence"/>
</dbReference>
<accession>A0A1G7EN06</accession>
<dbReference type="SUPFAM" id="SSF53807">
    <property type="entry name" value="Helical backbone' metal receptor"/>
    <property type="match status" value="1"/>
</dbReference>
<dbReference type="Gene3D" id="3.40.50.1980">
    <property type="entry name" value="Nitrogenase molybdenum iron protein domain"/>
    <property type="match status" value="2"/>
</dbReference>
<name>A0A1G7EN06_RHOCA</name>
<reference evidence="8 9" key="1">
    <citation type="submission" date="2016-10" db="EMBL/GenBank/DDBJ databases">
        <authorList>
            <person name="de Groot N.N."/>
        </authorList>
    </citation>
    <scope>NUCLEOTIDE SEQUENCE [LARGE SCALE GENOMIC DNA]</scope>
    <source>
        <strain evidence="9">DSM 938 / 37b4</strain>
    </source>
</reference>
<feature type="chain" id="PRO_5010266994" evidence="6">
    <location>
        <begin position="20"/>
        <end position="294"/>
    </location>
</feature>
<evidence type="ECO:0000256" key="6">
    <source>
        <dbReference type="SAM" id="SignalP"/>
    </source>
</evidence>
<dbReference type="OrthoDB" id="63946at2"/>
<dbReference type="EMBL" id="FNAY01000002">
    <property type="protein sequence ID" value="SDE65063.1"/>
    <property type="molecule type" value="Genomic_DNA"/>
</dbReference>
<dbReference type="InterPro" id="IPR051313">
    <property type="entry name" value="Bact_iron-sidero_bind"/>
</dbReference>
<dbReference type="AlphaFoldDB" id="A0A1G7EN06"/>
<evidence type="ECO:0000256" key="2">
    <source>
        <dbReference type="ARBA" id="ARBA00008814"/>
    </source>
</evidence>
<feature type="signal peptide" evidence="6">
    <location>
        <begin position="1"/>
        <end position="19"/>
    </location>
</feature>
<evidence type="ECO:0000256" key="4">
    <source>
        <dbReference type="ARBA" id="ARBA00022496"/>
    </source>
</evidence>
<dbReference type="GO" id="GO:0030288">
    <property type="term" value="C:outer membrane-bounded periplasmic space"/>
    <property type="evidence" value="ECO:0007669"/>
    <property type="project" value="TreeGrafter"/>
</dbReference>
<comment type="subcellular location">
    <subcellularLocation>
        <location evidence="1">Cell envelope</location>
    </subcellularLocation>
</comment>
<sequence length="294" mass="29711">MKRFALAAALTLAALPVLADPVTIATARGPVTLPGAPASVAVFDVAAADTLTALGVTPTGLPDRLYVDYLDPQGAAPIGTLFEPDLEALSALAPDLIIVGARSAAQFDAVAQVAPAIDMSISADVVGDARARLAAYGQLFDKAAKAAELATALDARIAALQAAAKGRGDALIVLTNGPKISAYGRGSRFGWIHDTVGLPEAYPALKPEVHGDAISFEFIAEVDPDWLIVVDRGAATGAGGPSALETLDNPLVAGTKAAKAGHVVMLNAADLYIAGGGYQALMANLAELLAALDG</sequence>
<evidence type="ECO:0000313" key="9">
    <source>
        <dbReference type="Proteomes" id="UP000183812"/>
    </source>
</evidence>
<dbReference type="PANTHER" id="PTHR30532">
    <property type="entry name" value="IRON III DICITRATE-BINDING PERIPLASMIC PROTEIN"/>
    <property type="match status" value="1"/>
</dbReference>
<organism evidence="8 9">
    <name type="scientific">Rhodobacter capsulatus</name>
    <name type="common">Rhodopseudomonas capsulata</name>
    <dbReference type="NCBI Taxonomy" id="1061"/>
    <lineage>
        <taxon>Bacteria</taxon>
        <taxon>Pseudomonadati</taxon>
        <taxon>Pseudomonadota</taxon>
        <taxon>Alphaproteobacteria</taxon>
        <taxon>Rhodobacterales</taxon>
        <taxon>Rhodobacter group</taxon>
        <taxon>Rhodobacter</taxon>
    </lineage>
</organism>
<dbReference type="GO" id="GO:1901678">
    <property type="term" value="P:iron coordination entity transport"/>
    <property type="evidence" value="ECO:0007669"/>
    <property type="project" value="UniProtKB-ARBA"/>
</dbReference>
<dbReference type="PANTHER" id="PTHR30532:SF28">
    <property type="entry name" value="PETROBACTIN-BINDING PROTEIN YCLQ"/>
    <property type="match status" value="1"/>
</dbReference>
<evidence type="ECO:0000259" key="7">
    <source>
        <dbReference type="PROSITE" id="PS50983"/>
    </source>
</evidence>
<gene>
    <name evidence="8" type="ORF">SAMN04244550_00828</name>
</gene>
<keyword evidence="4" id="KW-0406">Ion transport</keyword>
<proteinExistence type="inferred from homology"/>
<evidence type="ECO:0000256" key="3">
    <source>
        <dbReference type="ARBA" id="ARBA00022448"/>
    </source>
</evidence>
<keyword evidence="3" id="KW-0813">Transport</keyword>
<comment type="similarity">
    <text evidence="2">Belongs to the bacterial solute-binding protein 8 family.</text>
</comment>
<evidence type="ECO:0000313" key="8">
    <source>
        <dbReference type="EMBL" id="SDE65063.1"/>
    </source>
</evidence>
<dbReference type="PROSITE" id="PS50983">
    <property type="entry name" value="FE_B12_PBP"/>
    <property type="match status" value="1"/>
</dbReference>
<evidence type="ECO:0000256" key="5">
    <source>
        <dbReference type="ARBA" id="ARBA00022729"/>
    </source>
</evidence>
<feature type="domain" description="Fe/B12 periplasmic-binding" evidence="7">
    <location>
        <begin position="39"/>
        <end position="294"/>
    </location>
</feature>
<dbReference type="InterPro" id="IPR033870">
    <property type="entry name" value="FatB"/>
</dbReference>
<dbReference type="RefSeq" id="WP_074552916.1">
    <property type="nucleotide sequence ID" value="NZ_CP119563.1"/>
</dbReference>
<keyword evidence="4" id="KW-0408">Iron</keyword>
<dbReference type="Pfam" id="PF01497">
    <property type="entry name" value="Peripla_BP_2"/>
    <property type="match status" value="1"/>
</dbReference>
<dbReference type="InterPro" id="IPR002491">
    <property type="entry name" value="ABC_transptr_periplasmic_BD"/>
</dbReference>
<keyword evidence="5 6" id="KW-0732">Signal</keyword>
<protein>
    <submittedName>
        <fullName evidence="8">Iron complex transport system substrate-binding protein</fullName>
    </submittedName>
</protein>